<name>A0ABS5U2J1_9CELL</name>
<gene>
    <name evidence="2" type="ORF">KIN34_15195</name>
</gene>
<evidence type="ECO:0000313" key="2">
    <source>
        <dbReference type="EMBL" id="MBT0995626.1"/>
    </source>
</evidence>
<feature type="region of interest" description="Disordered" evidence="1">
    <location>
        <begin position="1"/>
        <end position="26"/>
    </location>
</feature>
<feature type="compositionally biased region" description="Basic and acidic residues" evidence="1">
    <location>
        <begin position="48"/>
        <end position="66"/>
    </location>
</feature>
<evidence type="ECO:0000256" key="1">
    <source>
        <dbReference type="SAM" id="MobiDB-lite"/>
    </source>
</evidence>
<dbReference type="EMBL" id="JAHBOH010000002">
    <property type="protein sequence ID" value="MBT0995626.1"/>
    <property type="molecule type" value="Genomic_DNA"/>
</dbReference>
<protein>
    <submittedName>
        <fullName evidence="2">Uncharacterized protein</fullName>
    </submittedName>
</protein>
<sequence length="80" mass="8927">MLLLPRRTTVTTISRPGAAPTPPTQQESVMHAYELDLNRTHLVQRLTDRLADQAHDRAAEPREHAPSHPPDPRAAYARAS</sequence>
<dbReference type="Proteomes" id="UP000722125">
    <property type="component" value="Unassembled WGS sequence"/>
</dbReference>
<feature type="region of interest" description="Disordered" evidence="1">
    <location>
        <begin position="48"/>
        <end position="80"/>
    </location>
</feature>
<organism evidence="2 3">
    <name type="scientific">Cellulomonas fulva</name>
    <dbReference type="NCBI Taxonomy" id="2835530"/>
    <lineage>
        <taxon>Bacteria</taxon>
        <taxon>Bacillati</taxon>
        <taxon>Actinomycetota</taxon>
        <taxon>Actinomycetes</taxon>
        <taxon>Micrococcales</taxon>
        <taxon>Cellulomonadaceae</taxon>
        <taxon>Cellulomonas</taxon>
    </lineage>
</organism>
<dbReference type="RefSeq" id="WP_214352722.1">
    <property type="nucleotide sequence ID" value="NZ_JAHBOH010000002.1"/>
</dbReference>
<keyword evidence="3" id="KW-1185">Reference proteome</keyword>
<proteinExistence type="predicted"/>
<reference evidence="2 3" key="1">
    <citation type="submission" date="2021-05" db="EMBL/GenBank/DDBJ databases">
        <title>Description of Cellulomonas sp. DKR-3 sp. nov.</title>
        <authorList>
            <person name="Dahal R.H."/>
            <person name="Chaudhary D.K."/>
        </authorList>
    </citation>
    <scope>NUCLEOTIDE SEQUENCE [LARGE SCALE GENOMIC DNA]</scope>
    <source>
        <strain evidence="2 3">DKR-3</strain>
    </source>
</reference>
<comment type="caution">
    <text evidence="2">The sequence shown here is derived from an EMBL/GenBank/DDBJ whole genome shotgun (WGS) entry which is preliminary data.</text>
</comment>
<accession>A0ABS5U2J1</accession>
<evidence type="ECO:0000313" key="3">
    <source>
        <dbReference type="Proteomes" id="UP000722125"/>
    </source>
</evidence>